<name>L7JSH5_TRAHO</name>
<sequence length="202" mass="22310">MDLDPLTALGMPDEEMMNVRIDGIADRSDWLEAALQSYMMAGGEKGGVNALELAAKTYFNQSGRTDTIGLNMVDELELAAKAYLRKNGMIDTSKMNGTDVMATLAHVHPFARKFQGARNKAVQGMPGMRMTSNQLFPTTIDSFGNPYNSSIQHLDDPFGSISVLTRLDLLKMYLNGAPGYNTPSPLRHTSYSITTHRPSWRM</sequence>
<dbReference type="VEuPathDB" id="MicrosporidiaDB:THOM_2852"/>
<dbReference type="HOGENOM" id="CLU_1355512_0_0_1"/>
<proteinExistence type="predicted"/>
<accession>L7JSH5</accession>
<dbReference type="Proteomes" id="UP000011185">
    <property type="component" value="Unassembled WGS sequence"/>
</dbReference>
<evidence type="ECO:0000313" key="1">
    <source>
        <dbReference type="EMBL" id="ELQ74240.1"/>
    </source>
</evidence>
<reference evidence="1 2" key="1">
    <citation type="journal article" date="2012" name="PLoS Pathog.">
        <title>The genome of the obligate intracellular parasite Trachipleistophora hominis: new insights into microsporidian genome dynamics and reductive evolution.</title>
        <authorList>
            <person name="Heinz E."/>
            <person name="Williams T.A."/>
            <person name="Nakjang S."/>
            <person name="Noel C.J."/>
            <person name="Swan D.C."/>
            <person name="Goldberg A.V."/>
            <person name="Harris S.R."/>
            <person name="Weinmaier T."/>
            <person name="Markert S."/>
            <person name="Becher D."/>
            <person name="Bernhardt J."/>
            <person name="Dagan T."/>
            <person name="Hacker C."/>
            <person name="Lucocq J.M."/>
            <person name="Schweder T."/>
            <person name="Rattei T."/>
            <person name="Hall N."/>
            <person name="Hirt R.P."/>
            <person name="Embley T.M."/>
        </authorList>
    </citation>
    <scope>NUCLEOTIDE SEQUENCE [LARGE SCALE GENOMIC DNA]</scope>
</reference>
<protein>
    <submittedName>
        <fullName evidence="1">Uncharacterized protein</fullName>
    </submittedName>
</protein>
<gene>
    <name evidence="1" type="ORF">THOM_2852</name>
</gene>
<evidence type="ECO:0000313" key="2">
    <source>
        <dbReference type="Proteomes" id="UP000011185"/>
    </source>
</evidence>
<organism evidence="1 2">
    <name type="scientific">Trachipleistophora hominis</name>
    <name type="common">Microsporidian parasite</name>
    <dbReference type="NCBI Taxonomy" id="72359"/>
    <lineage>
        <taxon>Eukaryota</taxon>
        <taxon>Fungi</taxon>
        <taxon>Fungi incertae sedis</taxon>
        <taxon>Microsporidia</taxon>
        <taxon>Pleistophoridae</taxon>
        <taxon>Trachipleistophora</taxon>
    </lineage>
</organism>
<dbReference type="InParanoid" id="L7JSH5"/>
<dbReference type="AlphaFoldDB" id="L7JSH5"/>
<dbReference type="EMBL" id="JH994057">
    <property type="protein sequence ID" value="ELQ74240.1"/>
    <property type="molecule type" value="Genomic_DNA"/>
</dbReference>
<keyword evidence="2" id="KW-1185">Reference proteome</keyword>